<dbReference type="EMBL" id="BGPR01001165">
    <property type="protein sequence ID" value="GBM47092.1"/>
    <property type="molecule type" value="Genomic_DNA"/>
</dbReference>
<sequence length="97" mass="11445">MKEEELIENHDPGITNEELNDLVPPVESESRYSEDKAALTNRKLNELFKKAQELSHFAMEIDPITERREHLRKGIEKLYAPYRETFKSYVSHSVKQK</sequence>
<keyword evidence="3" id="KW-1185">Reference proteome</keyword>
<accession>A0A4Y2FZX0</accession>
<evidence type="ECO:0000313" key="2">
    <source>
        <dbReference type="EMBL" id="GBM47092.1"/>
    </source>
</evidence>
<dbReference type="AlphaFoldDB" id="A0A4Y2FZX0"/>
<gene>
    <name evidence="2" type="ORF">AVEN_166729_1</name>
</gene>
<evidence type="ECO:0000313" key="3">
    <source>
        <dbReference type="Proteomes" id="UP000499080"/>
    </source>
</evidence>
<feature type="compositionally biased region" description="Basic and acidic residues" evidence="1">
    <location>
        <begin position="1"/>
        <end position="11"/>
    </location>
</feature>
<evidence type="ECO:0000256" key="1">
    <source>
        <dbReference type="SAM" id="MobiDB-lite"/>
    </source>
</evidence>
<name>A0A4Y2FZX0_ARAVE</name>
<reference evidence="2 3" key="1">
    <citation type="journal article" date="2019" name="Sci. Rep.">
        <title>Orb-weaving spider Araneus ventricosus genome elucidates the spidroin gene catalogue.</title>
        <authorList>
            <person name="Kono N."/>
            <person name="Nakamura H."/>
            <person name="Ohtoshi R."/>
            <person name="Moran D.A.P."/>
            <person name="Shinohara A."/>
            <person name="Yoshida Y."/>
            <person name="Fujiwara M."/>
            <person name="Mori M."/>
            <person name="Tomita M."/>
            <person name="Arakawa K."/>
        </authorList>
    </citation>
    <scope>NUCLEOTIDE SEQUENCE [LARGE SCALE GENOMIC DNA]</scope>
</reference>
<proteinExistence type="predicted"/>
<feature type="region of interest" description="Disordered" evidence="1">
    <location>
        <begin position="1"/>
        <end position="34"/>
    </location>
</feature>
<protein>
    <submittedName>
        <fullName evidence="2">Uncharacterized protein</fullName>
    </submittedName>
</protein>
<dbReference type="Proteomes" id="UP000499080">
    <property type="component" value="Unassembled WGS sequence"/>
</dbReference>
<organism evidence="2 3">
    <name type="scientific">Araneus ventricosus</name>
    <name type="common">Orbweaver spider</name>
    <name type="synonym">Epeira ventricosa</name>
    <dbReference type="NCBI Taxonomy" id="182803"/>
    <lineage>
        <taxon>Eukaryota</taxon>
        <taxon>Metazoa</taxon>
        <taxon>Ecdysozoa</taxon>
        <taxon>Arthropoda</taxon>
        <taxon>Chelicerata</taxon>
        <taxon>Arachnida</taxon>
        <taxon>Araneae</taxon>
        <taxon>Araneomorphae</taxon>
        <taxon>Entelegynae</taxon>
        <taxon>Araneoidea</taxon>
        <taxon>Araneidae</taxon>
        <taxon>Araneus</taxon>
    </lineage>
</organism>
<comment type="caution">
    <text evidence="2">The sequence shown here is derived from an EMBL/GenBank/DDBJ whole genome shotgun (WGS) entry which is preliminary data.</text>
</comment>